<accession>A0A9D1NFR1</accession>
<evidence type="ECO:0000313" key="3">
    <source>
        <dbReference type="Proteomes" id="UP000886861"/>
    </source>
</evidence>
<dbReference type="PANTHER" id="PTHR37304">
    <property type="entry name" value="MEMBRANE PROTEIN-RELATED"/>
    <property type="match status" value="1"/>
</dbReference>
<dbReference type="InterPro" id="IPR007211">
    <property type="entry name" value="DUF378"/>
</dbReference>
<reference evidence="2" key="1">
    <citation type="submission" date="2020-10" db="EMBL/GenBank/DDBJ databases">
        <authorList>
            <person name="Gilroy R."/>
        </authorList>
    </citation>
    <scope>NUCLEOTIDE SEQUENCE</scope>
    <source>
        <strain evidence="2">CHK186-9395</strain>
    </source>
</reference>
<name>A0A9D1NFR1_9FIRM</name>
<reference evidence="2" key="2">
    <citation type="journal article" date="2021" name="PeerJ">
        <title>Extensive microbial diversity within the chicken gut microbiome revealed by metagenomics and culture.</title>
        <authorList>
            <person name="Gilroy R."/>
            <person name="Ravi A."/>
            <person name="Getino M."/>
            <person name="Pursley I."/>
            <person name="Horton D.L."/>
            <person name="Alikhan N.F."/>
            <person name="Baker D."/>
            <person name="Gharbi K."/>
            <person name="Hall N."/>
            <person name="Watson M."/>
            <person name="Adriaenssens E.M."/>
            <person name="Foster-Nyarko E."/>
            <person name="Jarju S."/>
            <person name="Secka A."/>
            <person name="Antonio M."/>
            <person name="Oren A."/>
            <person name="Chaudhuri R.R."/>
            <person name="La Ragione R."/>
            <person name="Hildebrand F."/>
            <person name="Pallen M.J."/>
        </authorList>
    </citation>
    <scope>NUCLEOTIDE SEQUENCE</scope>
    <source>
        <strain evidence="2">CHK186-9395</strain>
    </source>
</reference>
<evidence type="ECO:0000313" key="2">
    <source>
        <dbReference type="EMBL" id="HIV01849.1"/>
    </source>
</evidence>
<sequence length="72" mass="7960">MVIANIISFIILLIGGINWGLVGIFNFNLVDWIFGGYNAGSIIVYILVLISATWLIISACMRRSIILNSSRD</sequence>
<dbReference type="AlphaFoldDB" id="A0A9D1NFR1"/>
<feature type="transmembrane region" description="Helical" evidence="1">
    <location>
        <begin position="7"/>
        <end position="30"/>
    </location>
</feature>
<dbReference type="PANTHER" id="PTHR37304:SF1">
    <property type="entry name" value="MEMBRANE PROTEIN"/>
    <property type="match status" value="1"/>
</dbReference>
<keyword evidence="1" id="KW-0472">Membrane</keyword>
<dbReference type="Pfam" id="PF04070">
    <property type="entry name" value="DUF378"/>
    <property type="match status" value="1"/>
</dbReference>
<dbReference type="EMBL" id="DVOJ01000015">
    <property type="protein sequence ID" value="HIV01849.1"/>
    <property type="molecule type" value="Genomic_DNA"/>
</dbReference>
<feature type="transmembrane region" description="Helical" evidence="1">
    <location>
        <begin position="42"/>
        <end position="61"/>
    </location>
</feature>
<gene>
    <name evidence="2" type="ORF">IAA62_04790</name>
</gene>
<keyword evidence="1" id="KW-0812">Transmembrane</keyword>
<comment type="caution">
    <text evidence="2">The sequence shown here is derived from an EMBL/GenBank/DDBJ whole genome shotgun (WGS) entry which is preliminary data.</text>
</comment>
<protein>
    <submittedName>
        <fullName evidence="2">DUF378 domain-containing protein</fullName>
    </submittedName>
</protein>
<evidence type="ECO:0000256" key="1">
    <source>
        <dbReference type="SAM" id="Phobius"/>
    </source>
</evidence>
<proteinExistence type="predicted"/>
<keyword evidence="1" id="KW-1133">Transmembrane helix</keyword>
<organism evidence="2 3">
    <name type="scientific">Candidatus Caccopulliclostridium gallistercoris</name>
    <dbReference type="NCBI Taxonomy" id="2840719"/>
    <lineage>
        <taxon>Bacteria</taxon>
        <taxon>Bacillati</taxon>
        <taxon>Bacillota</taxon>
        <taxon>Clostridia</taxon>
        <taxon>Candidatus Caccopulliclostridium</taxon>
    </lineage>
</organism>
<dbReference type="Proteomes" id="UP000886861">
    <property type="component" value="Unassembled WGS sequence"/>
</dbReference>